<evidence type="ECO:0000313" key="1">
    <source>
        <dbReference type="EnsemblProtists" id="HpaP805816"/>
    </source>
</evidence>
<proteinExistence type="predicted"/>
<dbReference type="InParanoid" id="M4BHE0"/>
<dbReference type="VEuPathDB" id="FungiDB:HpaG805838"/>
<reference evidence="2" key="1">
    <citation type="journal article" date="2010" name="Science">
        <title>Signatures of adaptation to obligate biotrophy in the Hyaloperonospora arabidopsidis genome.</title>
        <authorList>
            <person name="Baxter L."/>
            <person name="Tripathy S."/>
            <person name="Ishaque N."/>
            <person name="Boot N."/>
            <person name="Cabral A."/>
            <person name="Kemen E."/>
            <person name="Thines M."/>
            <person name="Ah-Fong A."/>
            <person name="Anderson R."/>
            <person name="Badejoko W."/>
            <person name="Bittner-Eddy P."/>
            <person name="Boore J.L."/>
            <person name="Chibucos M.C."/>
            <person name="Coates M."/>
            <person name="Dehal P."/>
            <person name="Delehaunty K."/>
            <person name="Dong S."/>
            <person name="Downton P."/>
            <person name="Dumas B."/>
            <person name="Fabro G."/>
            <person name="Fronick C."/>
            <person name="Fuerstenberg S.I."/>
            <person name="Fulton L."/>
            <person name="Gaulin E."/>
            <person name="Govers F."/>
            <person name="Hughes L."/>
            <person name="Humphray S."/>
            <person name="Jiang R.H."/>
            <person name="Judelson H."/>
            <person name="Kamoun S."/>
            <person name="Kyung K."/>
            <person name="Meijer H."/>
            <person name="Minx P."/>
            <person name="Morris P."/>
            <person name="Nelson J."/>
            <person name="Phuntumart V."/>
            <person name="Qutob D."/>
            <person name="Rehmany A."/>
            <person name="Rougon-Cardoso A."/>
            <person name="Ryden P."/>
            <person name="Torto-Alalibo T."/>
            <person name="Studholme D."/>
            <person name="Wang Y."/>
            <person name="Win J."/>
            <person name="Wood J."/>
            <person name="Clifton S.W."/>
            <person name="Rogers J."/>
            <person name="Van den Ackerveken G."/>
            <person name="Jones J.D."/>
            <person name="McDowell J.M."/>
            <person name="Beynon J."/>
            <person name="Tyler B.M."/>
        </authorList>
    </citation>
    <scope>NUCLEOTIDE SEQUENCE [LARGE SCALE GENOMIC DNA]</scope>
    <source>
        <strain evidence="2">Emoy2</strain>
    </source>
</reference>
<name>M4BHE0_HYAAE</name>
<dbReference type="EnsemblProtists" id="HpaT805838">
    <property type="protein sequence ID" value="HpaP805838"/>
    <property type="gene ID" value="HpaG805838"/>
</dbReference>
<dbReference type="Proteomes" id="UP000011713">
    <property type="component" value="Unassembled WGS sequence"/>
</dbReference>
<dbReference type="EnsemblProtists" id="HpaT805816">
    <property type="protein sequence ID" value="HpaP805816"/>
    <property type="gene ID" value="HpaG805816"/>
</dbReference>
<dbReference type="VEuPathDB" id="FungiDB:HpaG805816"/>
<evidence type="ECO:0000313" key="2">
    <source>
        <dbReference type="Proteomes" id="UP000011713"/>
    </source>
</evidence>
<keyword evidence="2" id="KW-1185">Reference proteome</keyword>
<accession>M4BHE0</accession>
<dbReference type="HOGENOM" id="CLU_2431699_0_0_1"/>
<sequence length="91" mass="10083">MVVRHMWVQATRNWRCMTCGCQRSCVQSGPRRSSARGSAWKRSGFSKRLHVPCGLPCSLPRMISCSSVDSKIVLSVAAQTTKQSSSPPMLR</sequence>
<dbReference type="EMBL" id="JH598261">
    <property type="status" value="NOT_ANNOTATED_CDS"/>
    <property type="molecule type" value="Genomic_DNA"/>
</dbReference>
<protein>
    <submittedName>
        <fullName evidence="1">Uncharacterized protein</fullName>
    </submittedName>
</protein>
<organism evidence="1 2">
    <name type="scientific">Hyaloperonospora arabidopsidis (strain Emoy2)</name>
    <name type="common">Downy mildew agent</name>
    <name type="synonym">Peronospora arabidopsidis</name>
    <dbReference type="NCBI Taxonomy" id="559515"/>
    <lineage>
        <taxon>Eukaryota</taxon>
        <taxon>Sar</taxon>
        <taxon>Stramenopiles</taxon>
        <taxon>Oomycota</taxon>
        <taxon>Peronosporomycetes</taxon>
        <taxon>Peronosporales</taxon>
        <taxon>Peronosporaceae</taxon>
        <taxon>Hyaloperonospora</taxon>
    </lineage>
</organism>
<dbReference type="AlphaFoldDB" id="M4BHE0"/>
<reference evidence="1" key="2">
    <citation type="submission" date="2015-06" db="UniProtKB">
        <authorList>
            <consortium name="EnsemblProtists"/>
        </authorList>
    </citation>
    <scope>IDENTIFICATION</scope>
    <source>
        <strain evidence="1">Emoy2</strain>
    </source>
</reference>